<dbReference type="GO" id="GO:0016020">
    <property type="term" value="C:membrane"/>
    <property type="evidence" value="ECO:0007669"/>
    <property type="project" value="UniProtKB-SubCell"/>
</dbReference>
<feature type="transmembrane region" description="Helical" evidence="5">
    <location>
        <begin position="103"/>
        <end position="126"/>
    </location>
</feature>
<sequence>MIKNFQTCFNCKHENPLYSLTCNKCNAYLRTKIPNLDFWEITWKLFYEPTNTFIKIIQSEKKNYLALISFLFVIRFSVIDFIINNYKVHFFYKELKSYYDSLLTSLLILIITFIASYLITFLFNFLKTKTRVKDNFSIIIFSSIPNILAFIFLVPFQIALFGHYWFTVNPPPTIIKPLASYIFYIFELIFIAWNIILTFIAIKTQTNHIIYSLLITFLYYSLIFLIMFL</sequence>
<evidence type="ECO:0000256" key="4">
    <source>
        <dbReference type="ARBA" id="ARBA00023136"/>
    </source>
</evidence>
<evidence type="ECO:0000256" key="3">
    <source>
        <dbReference type="ARBA" id="ARBA00022989"/>
    </source>
</evidence>
<dbReference type="Proteomes" id="UP001221302">
    <property type="component" value="Unassembled WGS sequence"/>
</dbReference>
<gene>
    <name evidence="7" type="ORF">P0M35_04585</name>
</gene>
<feature type="transmembrane region" description="Helical" evidence="5">
    <location>
        <begin position="64"/>
        <end position="83"/>
    </location>
</feature>
<keyword evidence="3 5" id="KW-1133">Transmembrane helix</keyword>
<evidence type="ECO:0000259" key="6">
    <source>
        <dbReference type="Pfam" id="PF04893"/>
    </source>
</evidence>
<dbReference type="EMBL" id="JARGDL010000004">
    <property type="protein sequence ID" value="MDF1611417.1"/>
    <property type="molecule type" value="Genomic_DNA"/>
</dbReference>
<feature type="domain" description="Yip1" evidence="6">
    <location>
        <begin position="43"/>
        <end position="226"/>
    </location>
</feature>
<keyword evidence="2 5" id="KW-0812">Transmembrane</keyword>
<dbReference type="Pfam" id="PF04893">
    <property type="entry name" value="Yip1"/>
    <property type="match status" value="1"/>
</dbReference>
<reference evidence="7" key="1">
    <citation type="submission" date="2023-03" db="EMBL/GenBank/DDBJ databases">
        <title>Stygiobacter electus gen. nov., sp. nov., facultatively anaerobic thermotolerant bacterium of the class Ignavibacteria from a well of Yessentuki mineral water deposit.</title>
        <authorList>
            <person name="Podosokorskaya O.A."/>
            <person name="Elcheninov A.G."/>
            <person name="Petrova N.F."/>
            <person name="Zavarzina D.G."/>
            <person name="Kublanov I.V."/>
            <person name="Merkel A.Y."/>
        </authorList>
    </citation>
    <scope>NUCLEOTIDE SEQUENCE</scope>
    <source>
        <strain evidence="7">09-Me</strain>
    </source>
</reference>
<evidence type="ECO:0000313" key="8">
    <source>
        <dbReference type="Proteomes" id="UP001221302"/>
    </source>
</evidence>
<accession>A0AAE3TDH2</accession>
<dbReference type="RefSeq" id="WP_321535184.1">
    <property type="nucleotide sequence ID" value="NZ_JARGDL010000004.1"/>
</dbReference>
<keyword evidence="8" id="KW-1185">Reference proteome</keyword>
<evidence type="ECO:0000256" key="5">
    <source>
        <dbReference type="SAM" id="Phobius"/>
    </source>
</evidence>
<feature type="transmembrane region" description="Helical" evidence="5">
    <location>
        <begin position="209"/>
        <end position="228"/>
    </location>
</feature>
<evidence type="ECO:0000256" key="1">
    <source>
        <dbReference type="ARBA" id="ARBA00004141"/>
    </source>
</evidence>
<evidence type="ECO:0000313" key="7">
    <source>
        <dbReference type="EMBL" id="MDF1611417.1"/>
    </source>
</evidence>
<name>A0AAE3TDH2_9BACT</name>
<protein>
    <submittedName>
        <fullName evidence="7">YIP1 family protein</fullName>
    </submittedName>
</protein>
<feature type="transmembrane region" description="Helical" evidence="5">
    <location>
        <begin position="181"/>
        <end position="202"/>
    </location>
</feature>
<comment type="caution">
    <text evidence="7">The sequence shown here is derived from an EMBL/GenBank/DDBJ whole genome shotgun (WGS) entry which is preliminary data.</text>
</comment>
<organism evidence="7 8">
    <name type="scientific">Stygiobacter electus</name>
    <dbReference type="NCBI Taxonomy" id="3032292"/>
    <lineage>
        <taxon>Bacteria</taxon>
        <taxon>Pseudomonadati</taxon>
        <taxon>Ignavibacteriota</taxon>
        <taxon>Ignavibacteria</taxon>
        <taxon>Ignavibacteriales</taxon>
        <taxon>Melioribacteraceae</taxon>
        <taxon>Stygiobacter</taxon>
    </lineage>
</organism>
<comment type="subcellular location">
    <subcellularLocation>
        <location evidence="1">Membrane</location>
        <topology evidence="1">Multi-pass membrane protein</topology>
    </subcellularLocation>
</comment>
<keyword evidence="4 5" id="KW-0472">Membrane</keyword>
<proteinExistence type="predicted"/>
<dbReference type="AlphaFoldDB" id="A0AAE3TDH2"/>
<dbReference type="InterPro" id="IPR006977">
    <property type="entry name" value="Yip1_dom"/>
</dbReference>
<evidence type="ECO:0000256" key="2">
    <source>
        <dbReference type="ARBA" id="ARBA00022692"/>
    </source>
</evidence>
<feature type="transmembrane region" description="Helical" evidence="5">
    <location>
        <begin position="138"/>
        <end position="161"/>
    </location>
</feature>